<evidence type="ECO:0008006" key="3">
    <source>
        <dbReference type="Google" id="ProtNLM"/>
    </source>
</evidence>
<accession>A0A3B1E087</accession>
<dbReference type="Pfam" id="PF05016">
    <property type="entry name" value="ParE_toxin"/>
    <property type="match status" value="1"/>
</dbReference>
<organism evidence="2">
    <name type="scientific">hydrothermal vent metagenome</name>
    <dbReference type="NCBI Taxonomy" id="652676"/>
    <lineage>
        <taxon>unclassified sequences</taxon>
        <taxon>metagenomes</taxon>
        <taxon>ecological metagenomes</taxon>
    </lineage>
</organism>
<dbReference type="SUPFAM" id="SSF143011">
    <property type="entry name" value="RelE-like"/>
    <property type="match status" value="1"/>
</dbReference>
<keyword evidence="1" id="KW-1277">Toxin-antitoxin system</keyword>
<dbReference type="InterPro" id="IPR007712">
    <property type="entry name" value="RelE/ParE_toxin"/>
</dbReference>
<dbReference type="Gene3D" id="3.30.2310.20">
    <property type="entry name" value="RelE-like"/>
    <property type="match status" value="1"/>
</dbReference>
<name>A0A3B1E087_9ZZZZ</name>
<protein>
    <recommendedName>
        <fullName evidence="3">Death on curing protein, Doc toxin</fullName>
    </recommendedName>
</protein>
<dbReference type="InterPro" id="IPR035093">
    <property type="entry name" value="RelE/ParE_toxin_dom_sf"/>
</dbReference>
<gene>
    <name evidence="2" type="ORF">MNBD_UNCLBAC01-1439</name>
</gene>
<evidence type="ECO:0000313" key="2">
    <source>
        <dbReference type="EMBL" id="VAX34917.1"/>
    </source>
</evidence>
<evidence type="ECO:0000256" key="1">
    <source>
        <dbReference type="ARBA" id="ARBA00022649"/>
    </source>
</evidence>
<dbReference type="AlphaFoldDB" id="A0A3B1E087"/>
<sequence length="100" mass="11858">MEKKIAWNKSATKRLTKDLKRISEEDSISQAEGVEDAILNCINKALKNPERYPPDKYKIKNEDNNHRAFETHSFRVSYRITGKEVRILRIRHVKQCPKKY</sequence>
<proteinExistence type="predicted"/>
<reference evidence="2" key="1">
    <citation type="submission" date="2018-06" db="EMBL/GenBank/DDBJ databases">
        <authorList>
            <person name="Zhirakovskaya E."/>
        </authorList>
    </citation>
    <scope>NUCLEOTIDE SEQUENCE</scope>
</reference>
<dbReference type="EMBL" id="UOGJ01000017">
    <property type="protein sequence ID" value="VAX34917.1"/>
    <property type="molecule type" value="Genomic_DNA"/>
</dbReference>